<keyword evidence="3" id="KW-1185">Reference proteome</keyword>
<organism evidence="2 3">
    <name type="scientific">Cylindrotheca closterium</name>
    <dbReference type="NCBI Taxonomy" id="2856"/>
    <lineage>
        <taxon>Eukaryota</taxon>
        <taxon>Sar</taxon>
        <taxon>Stramenopiles</taxon>
        <taxon>Ochrophyta</taxon>
        <taxon>Bacillariophyta</taxon>
        <taxon>Bacillariophyceae</taxon>
        <taxon>Bacillariophycidae</taxon>
        <taxon>Bacillariales</taxon>
        <taxon>Bacillariaceae</taxon>
        <taxon>Cylindrotheca</taxon>
    </lineage>
</organism>
<dbReference type="InterPro" id="IPR011057">
    <property type="entry name" value="Mss4-like_sf"/>
</dbReference>
<dbReference type="Proteomes" id="UP001295423">
    <property type="component" value="Unassembled WGS sequence"/>
</dbReference>
<keyword evidence="1" id="KW-1133">Transmembrane helix</keyword>
<gene>
    <name evidence="2" type="ORF">CYCCA115_LOCUS868</name>
</gene>
<dbReference type="Gene3D" id="2.170.150.20">
    <property type="entry name" value="Peptide methionine sulfoxide reductase"/>
    <property type="match status" value="1"/>
</dbReference>
<feature type="transmembrane region" description="Helical" evidence="1">
    <location>
        <begin position="27"/>
        <end position="48"/>
    </location>
</feature>
<keyword evidence="1" id="KW-0472">Membrane</keyword>
<accession>A0AAD2CD31</accession>
<evidence type="ECO:0000313" key="2">
    <source>
        <dbReference type="EMBL" id="CAJ1920003.1"/>
    </source>
</evidence>
<reference evidence="2" key="1">
    <citation type="submission" date="2023-08" db="EMBL/GenBank/DDBJ databases">
        <authorList>
            <person name="Audoor S."/>
            <person name="Bilcke G."/>
        </authorList>
    </citation>
    <scope>NUCLEOTIDE SEQUENCE</scope>
</reference>
<evidence type="ECO:0000256" key="1">
    <source>
        <dbReference type="SAM" id="Phobius"/>
    </source>
</evidence>
<dbReference type="EMBL" id="CAKOGP040000002">
    <property type="protein sequence ID" value="CAJ1920003.1"/>
    <property type="molecule type" value="Genomic_DNA"/>
</dbReference>
<name>A0AAD2CD31_9STRA</name>
<dbReference type="SUPFAM" id="SSF51316">
    <property type="entry name" value="Mss4-like"/>
    <property type="match status" value="1"/>
</dbReference>
<proteinExistence type="predicted"/>
<sequence>MKQEFEIEQLIPSSDQQTRNNPLKKMVYPLAALGGLFLVSTALMAGVVEARVPCEPPCVPGTEAIMSKKEHGTSHTPVQEKLRWDCDRDTADRICNFNRHYAEYAGYWKSTTFLDEIDQSGDEEVTFFDSNTGKPLFNAPKGRNWQQWIKESTLHGWPSFRDDEVNWDVVRVLSDGETVSVDGTHLGHNIPDKNGNRYCINLVSVAGYPKGSANNGEEEGTRR</sequence>
<comment type="caution">
    <text evidence="2">The sequence shown here is derived from an EMBL/GenBank/DDBJ whole genome shotgun (WGS) entry which is preliminary data.</text>
</comment>
<keyword evidence="1" id="KW-0812">Transmembrane</keyword>
<evidence type="ECO:0000313" key="3">
    <source>
        <dbReference type="Proteomes" id="UP001295423"/>
    </source>
</evidence>
<protein>
    <submittedName>
        <fullName evidence="2">Uncharacterized protein</fullName>
    </submittedName>
</protein>
<dbReference type="AlphaFoldDB" id="A0AAD2CD31"/>